<keyword evidence="2" id="KW-0812">Transmembrane</keyword>
<evidence type="ECO:0000313" key="3">
    <source>
        <dbReference type="EMBL" id="KAB5541567.1"/>
    </source>
</evidence>
<dbReference type="Proteomes" id="UP000326939">
    <property type="component" value="Chromosome 9"/>
</dbReference>
<feature type="transmembrane region" description="Helical" evidence="2">
    <location>
        <begin position="20"/>
        <end position="40"/>
    </location>
</feature>
<feature type="compositionally biased region" description="Polar residues" evidence="1">
    <location>
        <begin position="64"/>
        <end position="74"/>
    </location>
</feature>
<keyword evidence="4" id="KW-1185">Reference proteome</keyword>
<dbReference type="EMBL" id="VDCV01000009">
    <property type="protein sequence ID" value="KAB5541567.1"/>
    <property type="molecule type" value="Genomic_DNA"/>
</dbReference>
<organism evidence="3 4">
    <name type="scientific">Salix brachista</name>
    <dbReference type="NCBI Taxonomy" id="2182728"/>
    <lineage>
        <taxon>Eukaryota</taxon>
        <taxon>Viridiplantae</taxon>
        <taxon>Streptophyta</taxon>
        <taxon>Embryophyta</taxon>
        <taxon>Tracheophyta</taxon>
        <taxon>Spermatophyta</taxon>
        <taxon>Magnoliopsida</taxon>
        <taxon>eudicotyledons</taxon>
        <taxon>Gunneridae</taxon>
        <taxon>Pentapetalae</taxon>
        <taxon>rosids</taxon>
        <taxon>fabids</taxon>
        <taxon>Malpighiales</taxon>
        <taxon>Salicaceae</taxon>
        <taxon>Saliceae</taxon>
        <taxon>Salix</taxon>
    </lineage>
</organism>
<evidence type="ECO:0000313" key="4">
    <source>
        <dbReference type="Proteomes" id="UP000326939"/>
    </source>
</evidence>
<comment type="caution">
    <text evidence="3">The sequence shown here is derived from an EMBL/GenBank/DDBJ whole genome shotgun (WGS) entry which is preliminary data.</text>
</comment>
<evidence type="ECO:0000256" key="2">
    <source>
        <dbReference type="SAM" id="Phobius"/>
    </source>
</evidence>
<proteinExistence type="predicted"/>
<gene>
    <name evidence="3" type="ORF">DKX38_014541</name>
</gene>
<feature type="region of interest" description="Disordered" evidence="1">
    <location>
        <begin position="64"/>
        <end position="90"/>
    </location>
</feature>
<keyword evidence="2" id="KW-1133">Transmembrane helix</keyword>
<evidence type="ECO:0000256" key="1">
    <source>
        <dbReference type="SAM" id="MobiDB-lite"/>
    </source>
</evidence>
<accession>A0A5N5LFP1</accession>
<reference evidence="4" key="1">
    <citation type="journal article" date="2019" name="Gigascience">
        <title>De novo genome assembly of the endangered Acer yangbiense, a plant species with extremely small populations endemic to Yunnan Province, China.</title>
        <authorList>
            <person name="Yang J."/>
            <person name="Wariss H.M."/>
            <person name="Tao L."/>
            <person name="Zhang R."/>
            <person name="Yun Q."/>
            <person name="Hollingsworth P."/>
            <person name="Dao Z."/>
            <person name="Luo G."/>
            <person name="Guo H."/>
            <person name="Ma Y."/>
            <person name="Sun W."/>
        </authorList>
    </citation>
    <scope>NUCLEOTIDE SEQUENCE [LARGE SCALE GENOMIC DNA]</scope>
    <source>
        <strain evidence="4">cv. br00</strain>
    </source>
</reference>
<name>A0A5N5LFP1_9ROSI</name>
<sequence length="90" mass="9722">MPLLNRIELLRDLSFTELLLAGSQSALAAIAFICVFVAGSSNSLPLMLVRGTRVKPADLFSARSHQASSGNCNGDSKKFKDKQSSMMDVF</sequence>
<protein>
    <submittedName>
        <fullName evidence="3">Uncharacterized protein</fullName>
    </submittedName>
</protein>
<keyword evidence="2" id="KW-0472">Membrane</keyword>
<dbReference type="AlphaFoldDB" id="A0A5N5LFP1"/>